<proteinExistence type="predicted"/>
<dbReference type="EMBL" id="CP040089">
    <property type="protein sequence ID" value="QGA80305.1"/>
    <property type="molecule type" value="Genomic_DNA"/>
</dbReference>
<feature type="transmembrane region" description="Helical" evidence="1">
    <location>
        <begin position="20"/>
        <end position="41"/>
    </location>
</feature>
<dbReference type="RefSeq" id="WP_153550044.1">
    <property type="nucleotide sequence ID" value="NZ_CP040089.1"/>
</dbReference>
<sequence>MFSGFIGREVSKGQSAIEYLTTYGWMLVVVAVVGGAIFSVIQSQGGVEAVSGLSDSKIEVTDFGVTSEGNLQMRVRAAASEDVTVNEVKISDPSNNTLKTSNSSQISVPIGASDTITLSNVERSEGSNTYDLSVIYDAGGLTDLEASGQIQGPIKIVQVVIEKLLTSGGEMESLDIQSSLRSGDGTPICIGEGCSSTSGSELSGTEKYVNRSGDNMTGTLQTDSIDFNCLGNNCSISTGSLEGYVNTENNSMDGTLNTTEVKPVNAPVCLGETC</sequence>
<keyword evidence="3" id="KW-1185">Reference proteome</keyword>
<organism evidence="2 3">
    <name type="scientific">Candidatus Nanohalobium constans</name>
    <dbReference type="NCBI Taxonomy" id="2565781"/>
    <lineage>
        <taxon>Archaea</taxon>
        <taxon>Candidatus Nanohalarchaeota</taxon>
        <taxon>Candidatus Nanohalobia</taxon>
        <taxon>Candidatus Nanohalobiales</taxon>
        <taxon>Candidatus Nanohalobiaceae</taxon>
        <taxon>Candidatus Nanohalobium</taxon>
    </lineage>
</organism>
<dbReference type="Proteomes" id="UP000377803">
    <property type="component" value="Chromosome"/>
</dbReference>
<dbReference type="GeneID" id="42364788"/>
<evidence type="ECO:0000256" key="1">
    <source>
        <dbReference type="SAM" id="Phobius"/>
    </source>
</evidence>
<name>A0A5Q0UH72_9ARCH</name>
<evidence type="ECO:0000313" key="3">
    <source>
        <dbReference type="Proteomes" id="UP000377803"/>
    </source>
</evidence>
<gene>
    <name evidence="2" type="ORF">LC1Nh_0404</name>
</gene>
<evidence type="ECO:0000313" key="2">
    <source>
        <dbReference type="EMBL" id="QGA80305.1"/>
    </source>
</evidence>
<keyword evidence="1" id="KW-0812">Transmembrane</keyword>
<dbReference type="AlphaFoldDB" id="A0A5Q0UH72"/>
<keyword evidence="1" id="KW-1133">Transmembrane helix</keyword>
<keyword evidence="1" id="KW-0472">Membrane</keyword>
<dbReference type="KEGG" id="ncon:LC1Nh_0404"/>
<protein>
    <submittedName>
        <fullName evidence="2">Uncharacterized protein</fullName>
    </submittedName>
</protein>
<accession>A0A5Q0UH72</accession>
<reference evidence="3" key="1">
    <citation type="submission" date="2019-05" db="EMBL/GenBank/DDBJ databases">
        <title>Candidatus Nanohalobium constans, a novel model system to study the DPANN nano-sized archaea: genomic and physiological characterization of a nanoarchaeon co-cultured with its chitinotrophic host.</title>
        <authorList>
            <person name="La Cono V."/>
            <person name="Arcadi E."/>
            <person name="Crisafi F."/>
            <person name="Denaro R."/>
            <person name="La Spada G."/>
            <person name="Messina E."/>
            <person name="Smedile F."/>
            <person name="Toshchakov S.V."/>
            <person name="Shevchenko M.A."/>
            <person name="Golyshin P.N."/>
            <person name="Golyshina O.V."/>
            <person name="Ferrer M."/>
            <person name="Rohde M."/>
            <person name="Mushegian A."/>
            <person name="Sorokin D.Y."/>
            <person name="Giuliano L."/>
            <person name="Yakimov M.M."/>
        </authorList>
    </citation>
    <scope>NUCLEOTIDE SEQUENCE [LARGE SCALE GENOMIC DNA]</scope>
    <source>
        <strain evidence="3">LC1Nh</strain>
    </source>
</reference>